<gene>
    <name evidence="1" type="ORF">GWI33_001049</name>
</gene>
<dbReference type="InterPro" id="IPR029159">
    <property type="entry name" value="CA109-like"/>
</dbReference>
<dbReference type="OrthoDB" id="6605214at2759"/>
<dbReference type="Pfam" id="PF15011">
    <property type="entry name" value="CA109-like"/>
    <property type="match status" value="1"/>
</dbReference>
<accession>A0A834IM41</accession>
<evidence type="ECO:0000313" key="2">
    <source>
        <dbReference type="Proteomes" id="UP000625711"/>
    </source>
</evidence>
<name>A0A834IM41_RHYFE</name>
<evidence type="ECO:0000313" key="1">
    <source>
        <dbReference type="EMBL" id="KAF7283280.1"/>
    </source>
</evidence>
<organism evidence="1 2">
    <name type="scientific">Rhynchophorus ferrugineus</name>
    <name type="common">Red palm weevil</name>
    <name type="synonym">Curculio ferrugineus</name>
    <dbReference type="NCBI Taxonomy" id="354439"/>
    <lineage>
        <taxon>Eukaryota</taxon>
        <taxon>Metazoa</taxon>
        <taxon>Ecdysozoa</taxon>
        <taxon>Arthropoda</taxon>
        <taxon>Hexapoda</taxon>
        <taxon>Insecta</taxon>
        <taxon>Pterygota</taxon>
        <taxon>Neoptera</taxon>
        <taxon>Endopterygota</taxon>
        <taxon>Coleoptera</taxon>
        <taxon>Polyphaga</taxon>
        <taxon>Cucujiformia</taxon>
        <taxon>Curculionidae</taxon>
        <taxon>Dryophthorinae</taxon>
        <taxon>Rhynchophorus</taxon>
    </lineage>
</organism>
<comment type="caution">
    <text evidence="1">The sequence shown here is derived from an EMBL/GenBank/DDBJ whole genome shotgun (WGS) entry which is preliminary data.</text>
</comment>
<dbReference type="Proteomes" id="UP000625711">
    <property type="component" value="Unassembled WGS sequence"/>
</dbReference>
<proteinExistence type="predicted"/>
<dbReference type="EMBL" id="JAACXV010000124">
    <property type="protein sequence ID" value="KAF7283280.1"/>
    <property type="molecule type" value="Genomic_DNA"/>
</dbReference>
<dbReference type="AlphaFoldDB" id="A0A834IM41"/>
<sequence>MDVEEKVIQKYLLNFCSMLPSHVELWKKAIEEIQIPLKALSNFTEQLDFVRSAELGKDEHFEKVKEELDVEILISIDEELDILNFKINDFYKYNCDYKNKLTCLEESTLNIDWDSDSPVIKGGPLQPPLQKILKLGFDVYMMYWNVHKVISANLTNLNSIEKKYVDNFVKLCSGEFNRIKEYDKINILLALTQYINKDIYH</sequence>
<protein>
    <submittedName>
        <fullName evidence="1">Uncharacterized protein</fullName>
    </submittedName>
</protein>
<reference evidence="1" key="1">
    <citation type="submission" date="2020-08" db="EMBL/GenBank/DDBJ databases">
        <title>Genome sequencing and assembly of the red palm weevil Rhynchophorus ferrugineus.</title>
        <authorList>
            <person name="Dias G.B."/>
            <person name="Bergman C.M."/>
            <person name="Manee M."/>
        </authorList>
    </citation>
    <scope>NUCLEOTIDE SEQUENCE</scope>
    <source>
        <strain evidence="1">AA-2017</strain>
        <tissue evidence="1">Whole larva</tissue>
    </source>
</reference>
<keyword evidence="2" id="KW-1185">Reference proteome</keyword>